<gene>
    <name evidence="4" type="ORF">FWK35_00033412</name>
</gene>
<reference evidence="4 5" key="1">
    <citation type="submission" date="2019-08" db="EMBL/GenBank/DDBJ databases">
        <title>Whole genome of Aphis craccivora.</title>
        <authorList>
            <person name="Voronova N.V."/>
            <person name="Shulinski R.S."/>
            <person name="Bandarenka Y.V."/>
            <person name="Zhorov D.G."/>
            <person name="Warner D."/>
        </authorList>
    </citation>
    <scope>NUCLEOTIDE SEQUENCE [LARGE SCALE GENOMIC DNA]</scope>
    <source>
        <strain evidence="4">180601</strain>
        <tissue evidence="4">Whole Body</tissue>
    </source>
</reference>
<name>A0A6G0VPB3_APHCR</name>
<proteinExistence type="predicted"/>
<dbReference type="EMBL" id="VUJU01014910">
    <property type="protein sequence ID" value="KAF0698967.1"/>
    <property type="molecule type" value="Genomic_DNA"/>
</dbReference>
<evidence type="ECO:0000259" key="2">
    <source>
        <dbReference type="Pfam" id="PF21787"/>
    </source>
</evidence>
<dbReference type="InterPro" id="IPR048365">
    <property type="entry name" value="TNP-like_RNaseH_N"/>
</dbReference>
<organism evidence="4 5">
    <name type="scientific">Aphis craccivora</name>
    <name type="common">Cowpea aphid</name>
    <dbReference type="NCBI Taxonomy" id="307492"/>
    <lineage>
        <taxon>Eukaryota</taxon>
        <taxon>Metazoa</taxon>
        <taxon>Ecdysozoa</taxon>
        <taxon>Arthropoda</taxon>
        <taxon>Hexapoda</taxon>
        <taxon>Insecta</taxon>
        <taxon>Pterygota</taxon>
        <taxon>Neoptera</taxon>
        <taxon>Paraneoptera</taxon>
        <taxon>Hemiptera</taxon>
        <taxon>Sternorrhyncha</taxon>
        <taxon>Aphidomorpha</taxon>
        <taxon>Aphidoidea</taxon>
        <taxon>Aphididae</taxon>
        <taxon>Aphidini</taxon>
        <taxon>Aphis</taxon>
        <taxon>Aphis</taxon>
    </lineage>
</organism>
<dbReference type="Proteomes" id="UP000478052">
    <property type="component" value="Unassembled WGS sequence"/>
</dbReference>
<feature type="domain" description="Transposable element P transposase-like GTP-binding insertion" evidence="3">
    <location>
        <begin position="301"/>
        <end position="422"/>
    </location>
</feature>
<dbReference type="Pfam" id="PF21787">
    <property type="entry name" value="TNP-like_RNaseH_N"/>
    <property type="match status" value="1"/>
</dbReference>
<protein>
    <submittedName>
        <fullName evidence="4">THAP-type domain-containing protein</fullName>
    </submittedName>
</protein>
<keyword evidence="1" id="KW-0175">Coiled coil</keyword>
<evidence type="ECO:0000259" key="3">
    <source>
        <dbReference type="Pfam" id="PF21788"/>
    </source>
</evidence>
<feature type="coiled-coil region" evidence="1">
    <location>
        <begin position="38"/>
        <end position="65"/>
    </location>
</feature>
<dbReference type="InterPro" id="IPR048366">
    <property type="entry name" value="TNP-like_GBD"/>
</dbReference>
<comment type="caution">
    <text evidence="4">The sequence shown here is derived from an EMBL/GenBank/DDBJ whole genome shotgun (WGS) entry which is preliminary data.</text>
</comment>
<keyword evidence="5" id="KW-1185">Reference proteome</keyword>
<evidence type="ECO:0000313" key="5">
    <source>
        <dbReference type="Proteomes" id="UP000478052"/>
    </source>
</evidence>
<feature type="non-terminal residue" evidence="4">
    <location>
        <position position="1"/>
    </location>
</feature>
<evidence type="ECO:0000313" key="4">
    <source>
        <dbReference type="EMBL" id="KAF0698967.1"/>
    </source>
</evidence>
<evidence type="ECO:0000256" key="1">
    <source>
        <dbReference type="SAM" id="Coils"/>
    </source>
</evidence>
<sequence length="439" mass="50761">KKQAQLTNKKEIKIFFSPSKKPRLQKLIKIKRYNRQQLSRANIKISQLQIDLNNIQNQMNEISNNILTKIINHSKIPKCQSTLLHEIFEAAKFKNKKNRRYSDSWMILCLLFQIRSPSGYNFLRQQNLLPLPCTKTIRTHLLALLKIKFEEKSEQQKKGVLLLDEIFLRTSLSVTTRTLSYSGQEDFGGEIESKVGSPELADHGLVFMWQSLADNITQPIAIFASKGPVKGIDLVQLVIKAIVLLEDTGLQVMALTCDGASTNKTMVKELGISGKRSNLKHFFINPYDDKINIYVFIDAPHTIKTIRNRLFQQKQLKARIQNNHTHATHPSKMFIRWDHYCNIFNNDSKNMLKICPKVTRHDIELNNLTKMKVKYATQIFSNSMVVGIEYYRTKNCYGLKDSLETQNFTILLNNMFDAMNRKFPAEGIRKTSKDLEVFC</sequence>
<dbReference type="Pfam" id="PF21788">
    <property type="entry name" value="TNP-like_GBD"/>
    <property type="match status" value="1"/>
</dbReference>
<accession>A0A6G0VPB3</accession>
<feature type="domain" description="Transposable element P transposase-like RNase H" evidence="2">
    <location>
        <begin position="137"/>
        <end position="271"/>
    </location>
</feature>
<dbReference type="AlphaFoldDB" id="A0A6G0VPB3"/>
<dbReference type="OrthoDB" id="6593860at2759"/>